<dbReference type="PROSITE" id="PS51892">
    <property type="entry name" value="SUBTILASE"/>
    <property type="match status" value="1"/>
</dbReference>
<proteinExistence type="inferred from homology"/>
<feature type="active site" description="Charge relay system" evidence="6">
    <location>
        <position position="348"/>
    </location>
</feature>
<reference evidence="10 11" key="1">
    <citation type="submission" date="2020-11" db="EMBL/GenBank/DDBJ databases">
        <title>Winogradskyella marina sp. nov., isolated from marine sediment.</title>
        <authorList>
            <person name="Bo J."/>
            <person name="Wang S."/>
            <person name="Song X."/>
            <person name="Du Z."/>
        </authorList>
    </citation>
    <scope>NUCLEOTIDE SEQUENCE [LARGE SCALE GENOMIC DNA]</scope>
    <source>
        <strain evidence="10 11">F6397</strain>
    </source>
</reference>
<evidence type="ECO:0000256" key="2">
    <source>
        <dbReference type="ARBA" id="ARBA00022670"/>
    </source>
</evidence>
<dbReference type="PRINTS" id="PR00723">
    <property type="entry name" value="SUBTILISIN"/>
</dbReference>
<evidence type="ECO:0000259" key="8">
    <source>
        <dbReference type="Pfam" id="PF00082"/>
    </source>
</evidence>
<keyword evidence="4 6" id="KW-0378">Hydrolase</keyword>
<dbReference type="InterPro" id="IPR015500">
    <property type="entry name" value="Peptidase_S8_subtilisin-rel"/>
</dbReference>
<evidence type="ECO:0000313" key="11">
    <source>
        <dbReference type="Proteomes" id="UP000611215"/>
    </source>
</evidence>
<dbReference type="InterPro" id="IPR023828">
    <property type="entry name" value="Peptidase_S8_Ser-AS"/>
</dbReference>
<dbReference type="CDD" id="cd04842">
    <property type="entry name" value="Peptidases_S8_Kp43_protease"/>
    <property type="match status" value="1"/>
</dbReference>
<dbReference type="NCBIfam" id="TIGR04183">
    <property type="entry name" value="Por_Secre_tail"/>
    <property type="match status" value="1"/>
</dbReference>
<dbReference type="EMBL" id="JADOET010000007">
    <property type="protein sequence ID" value="MBF8150104.1"/>
    <property type="molecule type" value="Genomic_DNA"/>
</dbReference>
<comment type="similarity">
    <text evidence="1 6">Belongs to the peptidase S8 family.</text>
</comment>
<dbReference type="InterPro" id="IPR034058">
    <property type="entry name" value="TagA/B/C/D_pept_dom"/>
</dbReference>
<dbReference type="InterPro" id="IPR008979">
    <property type="entry name" value="Galactose-bd-like_sf"/>
</dbReference>
<dbReference type="InterPro" id="IPR026444">
    <property type="entry name" value="Secre_tail"/>
</dbReference>
<dbReference type="PROSITE" id="PS00137">
    <property type="entry name" value="SUBTILASE_HIS"/>
    <property type="match status" value="1"/>
</dbReference>
<organism evidence="10 11">
    <name type="scientific">Winogradskyella marina</name>
    <dbReference type="NCBI Taxonomy" id="2785530"/>
    <lineage>
        <taxon>Bacteria</taxon>
        <taxon>Pseudomonadati</taxon>
        <taxon>Bacteroidota</taxon>
        <taxon>Flavobacteriia</taxon>
        <taxon>Flavobacteriales</taxon>
        <taxon>Flavobacteriaceae</taxon>
        <taxon>Winogradskyella</taxon>
    </lineage>
</organism>
<keyword evidence="5 6" id="KW-0720">Serine protease</keyword>
<feature type="active site" description="Charge relay system" evidence="6">
    <location>
        <position position="125"/>
    </location>
</feature>
<comment type="caution">
    <text evidence="10">The sequence shown here is derived from an EMBL/GenBank/DDBJ whole genome shotgun (WGS) entry which is preliminary data.</text>
</comment>
<dbReference type="InterPro" id="IPR000209">
    <property type="entry name" value="Peptidase_S8/S53_dom"/>
</dbReference>
<feature type="domain" description="Peptidase S8/S53" evidence="8">
    <location>
        <begin position="116"/>
        <end position="403"/>
    </location>
</feature>
<evidence type="ECO:0000256" key="7">
    <source>
        <dbReference type="SAM" id="SignalP"/>
    </source>
</evidence>
<dbReference type="InterPro" id="IPR036852">
    <property type="entry name" value="Peptidase_S8/S53_dom_sf"/>
</dbReference>
<evidence type="ECO:0000259" key="9">
    <source>
        <dbReference type="Pfam" id="PF18962"/>
    </source>
</evidence>
<dbReference type="Gene3D" id="2.60.120.380">
    <property type="match status" value="1"/>
</dbReference>
<keyword evidence="11" id="KW-1185">Reference proteome</keyword>
<dbReference type="InterPro" id="IPR051048">
    <property type="entry name" value="Peptidase_S8/S53_subtilisin"/>
</dbReference>
<dbReference type="Pfam" id="PF00082">
    <property type="entry name" value="Peptidase_S8"/>
    <property type="match status" value="1"/>
</dbReference>
<evidence type="ECO:0000256" key="4">
    <source>
        <dbReference type="ARBA" id="ARBA00022801"/>
    </source>
</evidence>
<dbReference type="Pfam" id="PF18962">
    <property type="entry name" value="Por_Secre_tail"/>
    <property type="match status" value="1"/>
</dbReference>
<feature type="domain" description="Secretion system C-terminal sorting" evidence="9">
    <location>
        <begin position="568"/>
        <end position="646"/>
    </location>
</feature>
<sequence length="647" mass="69184">MKNFTILFISFLSLLTSLVFSQEMSKEHYNSLSNSNKELYSTLKLEQNQRESRVKAYLFSHNIKRSYTDEDGSFFYMKDVINGSPIYVTTDNVSAALATKTNQLQVGGALGLDLDGTGIIVGIWDEGPAQSTHPEFAGNNGVSRVTVLDSGNLTESGPFNSHGTHVSGTIGATGVDAAAKGMATNVTIRNYNFSDDSSEMLAAVTNTTSPIFLSNHSYGVPVASYVNSNQEWVMGAYTSDSRTIDQLIYNNPQYLSVHSAGNNGQTSFNGQRVPGYDKLTGDKVGKNNLVIANANPTVNGGNLSLTINSSSSQGPADDLRVKPDIAADGTNLYSPVPGNGYGFSTGTSMSAPNTTGTLVLLQQYYSQLYGGNYMDASTLKGLVCHTAVDDPAQEGPDPKFGWGFLDAKASAEIIEGSTIGTAVLKELTLNNNTTYTYTFMAEAGSKLAATICWTDIPGTISSGTLNDPTPSLVNDLDLRITKDGTTFLPWKIALSPIGGITNTKGDNNVDNVERIDIDAPETGEYTLTVTHKGALQSSPNGQNFSLIISGNNLVLSTKDNALSNSLVVYPNPNKGEFTISFDSSLNNSSDVKVDIYDVSGRLVYKNTFVNDSVRFNRTISLSSVASGVYYANISQGTNSTTHKIIID</sequence>
<feature type="chain" id="PRO_5046619997" evidence="7">
    <location>
        <begin position="22"/>
        <end position="647"/>
    </location>
</feature>
<dbReference type="SUPFAM" id="SSF52743">
    <property type="entry name" value="Subtilisin-like"/>
    <property type="match status" value="1"/>
</dbReference>
<dbReference type="PANTHER" id="PTHR43399:SF4">
    <property type="entry name" value="CELL WALL-ASSOCIATED PROTEASE"/>
    <property type="match status" value="1"/>
</dbReference>
<evidence type="ECO:0000256" key="1">
    <source>
        <dbReference type="ARBA" id="ARBA00011073"/>
    </source>
</evidence>
<dbReference type="PROSITE" id="PS00138">
    <property type="entry name" value="SUBTILASE_SER"/>
    <property type="match status" value="1"/>
</dbReference>
<accession>A0ABS0EI37</accession>
<gene>
    <name evidence="10" type="ORF">ITJ86_09365</name>
</gene>
<evidence type="ECO:0000256" key="6">
    <source>
        <dbReference type="PROSITE-ProRule" id="PRU01240"/>
    </source>
</evidence>
<dbReference type="InterPro" id="IPR022398">
    <property type="entry name" value="Peptidase_S8_His-AS"/>
</dbReference>
<dbReference type="PANTHER" id="PTHR43399">
    <property type="entry name" value="SUBTILISIN-RELATED"/>
    <property type="match status" value="1"/>
</dbReference>
<dbReference type="Gene3D" id="3.40.50.200">
    <property type="entry name" value="Peptidase S8/S53 domain"/>
    <property type="match status" value="1"/>
</dbReference>
<evidence type="ECO:0000256" key="3">
    <source>
        <dbReference type="ARBA" id="ARBA00022729"/>
    </source>
</evidence>
<dbReference type="SUPFAM" id="SSF49785">
    <property type="entry name" value="Galactose-binding domain-like"/>
    <property type="match status" value="1"/>
</dbReference>
<keyword evidence="3 7" id="KW-0732">Signal</keyword>
<dbReference type="Proteomes" id="UP000611215">
    <property type="component" value="Unassembled WGS sequence"/>
</dbReference>
<evidence type="ECO:0000313" key="10">
    <source>
        <dbReference type="EMBL" id="MBF8150104.1"/>
    </source>
</evidence>
<name>A0ABS0EI37_9FLAO</name>
<feature type="active site" description="Charge relay system" evidence="6">
    <location>
        <position position="162"/>
    </location>
</feature>
<protein>
    <submittedName>
        <fullName evidence="10">S8 family serine peptidase</fullName>
    </submittedName>
</protein>
<feature type="signal peptide" evidence="7">
    <location>
        <begin position="1"/>
        <end position="21"/>
    </location>
</feature>
<keyword evidence="2 6" id="KW-0645">Protease</keyword>
<dbReference type="RefSeq" id="WP_195871380.1">
    <property type="nucleotide sequence ID" value="NZ_JADOET010000007.1"/>
</dbReference>
<evidence type="ECO:0000256" key="5">
    <source>
        <dbReference type="ARBA" id="ARBA00022825"/>
    </source>
</evidence>